<reference evidence="15" key="2">
    <citation type="journal article" date="2024" name="Plant">
        <title>Genomic evolution and insights into agronomic trait innovations of Sesamum species.</title>
        <authorList>
            <person name="Miao H."/>
            <person name="Wang L."/>
            <person name="Qu L."/>
            <person name="Liu H."/>
            <person name="Sun Y."/>
            <person name="Le M."/>
            <person name="Wang Q."/>
            <person name="Wei S."/>
            <person name="Zheng Y."/>
            <person name="Lin W."/>
            <person name="Duan Y."/>
            <person name="Cao H."/>
            <person name="Xiong S."/>
            <person name="Wang X."/>
            <person name="Wei L."/>
            <person name="Li C."/>
            <person name="Ma Q."/>
            <person name="Ju M."/>
            <person name="Zhao R."/>
            <person name="Li G."/>
            <person name="Mu C."/>
            <person name="Tian Q."/>
            <person name="Mei H."/>
            <person name="Zhang T."/>
            <person name="Gao T."/>
            <person name="Zhang H."/>
        </authorList>
    </citation>
    <scope>NUCLEOTIDE SEQUENCE</scope>
    <source>
        <strain evidence="15">3651</strain>
    </source>
</reference>
<dbReference type="Proteomes" id="UP001293254">
    <property type="component" value="Unassembled WGS sequence"/>
</dbReference>
<evidence type="ECO:0000313" key="16">
    <source>
        <dbReference type="Proteomes" id="UP001293254"/>
    </source>
</evidence>
<evidence type="ECO:0000256" key="5">
    <source>
        <dbReference type="ARBA" id="ARBA00022614"/>
    </source>
</evidence>
<dbReference type="InterPro" id="IPR032675">
    <property type="entry name" value="LRR_dom_sf"/>
</dbReference>
<evidence type="ECO:0000259" key="13">
    <source>
        <dbReference type="Pfam" id="PF23559"/>
    </source>
</evidence>
<keyword evidence="6" id="KW-0381">Hypersensitive response</keyword>
<sequence length="859" mass="98252">MAYAALISVQLSLWRLLSSTHTSSTLPAREQIKKLAREVLSLQELLPLKGSNNKRVNALERQIREAIFRLEDVVESAHLSSYQLNRLSGKNVKKEIRFFTQSVKKILEEYRREERLLPEEDDSSRIDDFDGKESKMVGLEDEISEIKTMLIHQLPCKRQVVAIKGMAGIGKTALARQIYEHPSISSIFECRVWVRIGTKYRLKEIMLEILAKLNLENIDEIYEKGHEELGRYVSGSLQDRRYLIVVDDIWSPEAWNEIESLFPDNKLGSRILLTTRIDYVATYTSHHSITKRFLKKEESWHLLRGTVFAEEDSCPPQLEEVGKKIAEKCEGLPLAIIGVGKHLSEAEKLLEYWNKVAGEEISAIIAADDVMSKKLMLSYKHLRQDLKACFLYMGVFPHGYEIPASKVIKMWCAEGFIKQYPDVILEDLAVRCLQELAESNVVLICESSSSGAVKTCKVHLVFWHLCTREAVKDEFFHVMNSNANQGIENQRGLCIHNNILFSIKDVRNSMASVPNARSLLCTGPHHEYPIPKYLGFSLLRVLDALTIRFYEFPLDVLKLIYLRYLAITYNGKLPASISKLQNLQYLIVRQYLSILSSGSRRPYLPMEIWDMKELRHLHAMGSDLPDPSSDGALLPNLLTLLGISARSCTKKVFEKIPNLKKLGIQIELALDAAVGPLCCFDHLSHLDKLQSFKYVIVNPKAVAPPPLPILNFKLLLLWKVTLSGLQYPWEYASNFKELPYLQVLKLRCHAFQGPVWETYKFQFPILTFLLLEDVDLESWHADDDCFPMLKRLSIRHCYKLKRIPSGFVKLPTLRMIELVDCDPSLVASAQKIQDIQRGFGHDFLEICVESSEDDGKSKS</sequence>
<keyword evidence="7" id="KW-0677">Repeat</keyword>
<dbReference type="InterPro" id="IPR042197">
    <property type="entry name" value="Apaf_helical"/>
</dbReference>
<dbReference type="Gene3D" id="1.10.8.430">
    <property type="entry name" value="Helical domain of apoptotic protease-activating factors"/>
    <property type="match status" value="1"/>
</dbReference>
<dbReference type="Gene3D" id="1.20.5.4130">
    <property type="match status" value="1"/>
</dbReference>
<dbReference type="GO" id="GO:0043531">
    <property type="term" value="F:ADP binding"/>
    <property type="evidence" value="ECO:0007669"/>
    <property type="project" value="InterPro"/>
</dbReference>
<comment type="subcellular location">
    <subcellularLocation>
        <location evidence="2">Cytoplasm</location>
    </subcellularLocation>
</comment>
<dbReference type="Gene3D" id="3.80.10.10">
    <property type="entry name" value="Ribonuclease Inhibitor"/>
    <property type="match status" value="1"/>
</dbReference>
<organism evidence="15 16">
    <name type="scientific">Sesamum alatum</name>
    <dbReference type="NCBI Taxonomy" id="300844"/>
    <lineage>
        <taxon>Eukaryota</taxon>
        <taxon>Viridiplantae</taxon>
        <taxon>Streptophyta</taxon>
        <taxon>Embryophyta</taxon>
        <taxon>Tracheophyta</taxon>
        <taxon>Spermatophyta</taxon>
        <taxon>Magnoliopsida</taxon>
        <taxon>eudicotyledons</taxon>
        <taxon>Gunneridae</taxon>
        <taxon>Pentapetalae</taxon>
        <taxon>asterids</taxon>
        <taxon>lamiids</taxon>
        <taxon>Lamiales</taxon>
        <taxon>Pedaliaceae</taxon>
        <taxon>Sesamum</taxon>
    </lineage>
</organism>
<feature type="domain" description="Disease resistance R13L4/SHOC-2-like LRR" evidence="14">
    <location>
        <begin position="516"/>
        <end position="795"/>
    </location>
</feature>
<dbReference type="InterPro" id="IPR055414">
    <property type="entry name" value="LRR_R13L4/SHOC2-like"/>
</dbReference>
<gene>
    <name evidence="15" type="ORF">Salat_1062300</name>
</gene>
<dbReference type="EMBL" id="JACGWO010000003">
    <property type="protein sequence ID" value="KAK4433001.1"/>
    <property type="molecule type" value="Genomic_DNA"/>
</dbReference>
<dbReference type="InterPro" id="IPR044974">
    <property type="entry name" value="Disease_R_plants"/>
</dbReference>
<feature type="domain" description="NB-ARC" evidence="12">
    <location>
        <begin position="140"/>
        <end position="312"/>
    </location>
</feature>
<evidence type="ECO:0000256" key="8">
    <source>
        <dbReference type="ARBA" id="ARBA00022741"/>
    </source>
</evidence>
<evidence type="ECO:0000256" key="7">
    <source>
        <dbReference type="ARBA" id="ARBA00022737"/>
    </source>
</evidence>
<evidence type="ECO:0000256" key="4">
    <source>
        <dbReference type="ARBA" id="ARBA00022490"/>
    </source>
</evidence>
<evidence type="ECO:0000256" key="9">
    <source>
        <dbReference type="ARBA" id="ARBA00022821"/>
    </source>
</evidence>
<protein>
    <submittedName>
        <fullName evidence="15">Late blight resistance proteinR1B-16</fullName>
    </submittedName>
</protein>
<evidence type="ECO:0000259" key="14">
    <source>
        <dbReference type="Pfam" id="PF23598"/>
    </source>
</evidence>
<proteinExistence type="inferred from homology"/>
<dbReference type="InterPro" id="IPR027417">
    <property type="entry name" value="P-loop_NTPase"/>
</dbReference>
<keyword evidence="8" id="KW-0547">Nucleotide-binding</keyword>
<feature type="signal peptide" evidence="11">
    <location>
        <begin position="1"/>
        <end position="19"/>
    </location>
</feature>
<dbReference type="SUPFAM" id="SSF52540">
    <property type="entry name" value="P-loop containing nucleoside triphosphate hydrolases"/>
    <property type="match status" value="1"/>
</dbReference>
<dbReference type="SUPFAM" id="SSF52058">
    <property type="entry name" value="L domain-like"/>
    <property type="match status" value="1"/>
</dbReference>
<dbReference type="GO" id="GO:0005524">
    <property type="term" value="F:ATP binding"/>
    <property type="evidence" value="ECO:0007669"/>
    <property type="project" value="UniProtKB-KW"/>
</dbReference>
<accession>A0AAE1YMK8</accession>
<dbReference type="GO" id="GO:0051607">
    <property type="term" value="P:defense response to virus"/>
    <property type="evidence" value="ECO:0007669"/>
    <property type="project" value="UniProtKB-ARBA"/>
</dbReference>
<name>A0AAE1YMK8_9LAMI</name>
<evidence type="ECO:0000313" key="15">
    <source>
        <dbReference type="EMBL" id="KAK4433001.1"/>
    </source>
</evidence>
<dbReference type="AlphaFoldDB" id="A0AAE1YMK8"/>
<dbReference type="Pfam" id="PF23598">
    <property type="entry name" value="LRR_14"/>
    <property type="match status" value="1"/>
</dbReference>
<keyword evidence="16" id="KW-1185">Reference proteome</keyword>
<keyword evidence="10" id="KW-0067">ATP-binding</keyword>
<dbReference type="InterPro" id="IPR002182">
    <property type="entry name" value="NB-ARC"/>
</dbReference>
<dbReference type="Pfam" id="PF00931">
    <property type="entry name" value="NB-ARC"/>
    <property type="match status" value="1"/>
</dbReference>
<keyword evidence="4" id="KW-0963">Cytoplasm</keyword>
<evidence type="ECO:0000256" key="6">
    <source>
        <dbReference type="ARBA" id="ARBA00022667"/>
    </source>
</evidence>
<dbReference type="Gene3D" id="3.40.50.300">
    <property type="entry name" value="P-loop containing nucleotide triphosphate hydrolases"/>
    <property type="match status" value="1"/>
</dbReference>
<dbReference type="PANTHER" id="PTHR23155">
    <property type="entry name" value="DISEASE RESISTANCE PROTEIN RP"/>
    <property type="match status" value="1"/>
</dbReference>
<keyword evidence="5" id="KW-0433">Leucine-rich repeat</keyword>
<evidence type="ECO:0000256" key="10">
    <source>
        <dbReference type="ARBA" id="ARBA00022840"/>
    </source>
</evidence>
<feature type="domain" description="Disease resistance protein winged helix" evidence="13">
    <location>
        <begin position="395"/>
        <end position="463"/>
    </location>
</feature>
<evidence type="ECO:0000256" key="11">
    <source>
        <dbReference type="SAM" id="SignalP"/>
    </source>
</evidence>
<evidence type="ECO:0000256" key="2">
    <source>
        <dbReference type="ARBA" id="ARBA00004496"/>
    </source>
</evidence>
<dbReference type="PRINTS" id="PR00364">
    <property type="entry name" value="DISEASERSIST"/>
</dbReference>
<evidence type="ECO:0000256" key="1">
    <source>
        <dbReference type="ARBA" id="ARBA00002074"/>
    </source>
</evidence>
<dbReference type="PANTHER" id="PTHR23155:SF1152">
    <property type="entry name" value="AAA+ ATPASE DOMAIN-CONTAINING PROTEIN"/>
    <property type="match status" value="1"/>
</dbReference>
<dbReference type="FunFam" id="1.10.10.10:FF:000322">
    <property type="entry name" value="Probable disease resistance protein At1g63360"/>
    <property type="match status" value="1"/>
</dbReference>
<evidence type="ECO:0000256" key="3">
    <source>
        <dbReference type="ARBA" id="ARBA00008894"/>
    </source>
</evidence>
<dbReference type="GO" id="GO:0005737">
    <property type="term" value="C:cytoplasm"/>
    <property type="evidence" value="ECO:0007669"/>
    <property type="project" value="UniProtKB-SubCell"/>
</dbReference>
<keyword evidence="9" id="KW-0611">Plant defense</keyword>
<dbReference type="InterPro" id="IPR036388">
    <property type="entry name" value="WH-like_DNA-bd_sf"/>
</dbReference>
<keyword evidence="11" id="KW-0732">Signal</keyword>
<comment type="similarity">
    <text evidence="3">Belongs to the disease resistance NB-LRR family.</text>
</comment>
<feature type="chain" id="PRO_5042247881" evidence="11">
    <location>
        <begin position="20"/>
        <end position="859"/>
    </location>
</feature>
<reference evidence="15" key="1">
    <citation type="submission" date="2020-06" db="EMBL/GenBank/DDBJ databases">
        <authorList>
            <person name="Li T."/>
            <person name="Hu X."/>
            <person name="Zhang T."/>
            <person name="Song X."/>
            <person name="Zhang H."/>
            <person name="Dai N."/>
            <person name="Sheng W."/>
            <person name="Hou X."/>
            <person name="Wei L."/>
        </authorList>
    </citation>
    <scope>NUCLEOTIDE SEQUENCE</scope>
    <source>
        <strain evidence="15">3651</strain>
        <tissue evidence="15">Leaf</tissue>
    </source>
</reference>
<dbReference type="GO" id="GO:0009626">
    <property type="term" value="P:plant-type hypersensitive response"/>
    <property type="evidence" value="ECO:0007669"/>
    <property type="project" value="UniProtKB-KW"/>
</dbReference>
<evidence type="ECO:0000259" key="12">
    <source>
        <dbReference type="Pfam" id="PF00931"/>
    </source>
</evidence>
<dbReference type="Gene3D" id="1.10.10.10">
    <property type="entry name" value="Winged helix-like DNA-binding domain superfamily/Winged helix DNA-binding domain"/>
    <property type="match status" value="1"/>
</dbReference>
<comment type="caution">
    <text evidence="15">The sequence shown here is derived from an EMBL/GenBank/DDBJ whole genome shotgun (WGS) entry which is preliminary data.</text>
</comment>
<comment type="function">
    <text evidence="1">Confers resistance to late blight (Phytophthora infestans) races carrying the avirulence gene Avr1. Resistance proteins guard the plant against pathogens that contain an appropriate avirulence protein via an indirect interaction with this avirulence protein. That triggers a defense system including the hypersensitive response, which restricts the pathogen growth.</text>
</comment>
<dbReference type="InterPro" id="IPR058922">
    <property type="entry name" value="WHD_DRP"/>
</dbReference>
<dbReference type="Pfam" id="PF23559">
    <property type="entry name" value="WHD_DRP"/>
    <property type="match status" value="1"/>
</dbReference>
<dbReference type="FunFam" id="3.40.50.300:FF:001091">
    <property type="entry name" value="Probable disease resistance protein At1g61300"/>
    <property type="match status" value="1"/>
</dbReference>